<feature type="compositionally biased region" description="Polar residues" evidence="1">
    <location>
        <begin position="40"/>
        <end position="52"/>
    </location>
</feature>
<feature type="non-terminal residue" evidence="2">
    <location>
        <position position="1"/>
    </location>
</feature>
<proteinExistence type="predicted"/>
<gene>
    <name evidence="2" type="ORF">WMSIL1_LOCUS9487</name>
</gene>
<sequence length="125" mass="14223">NLVVEALFSENFDSWVSNFQRNCENAKLCESPQITQSILDYSSTQKSRQSPQDEVEGKKGAWYEQSANTANGTRGQTSSSESTTENAKSPIRQSSAVRIKMDNRKKKFNEDIYDNNEREPSFQND</sequence>
<evidence type="ECO:0000313" key="2">
    <source>
        <dbReference type="EMBL" id="VUZ50610.1"/>
    </source>
</evidence>
<dbReference type="Proteomes" id="UP000321570">
    <property type="component" value="Unassembled WGS sequence"/>
</dbReference>
<feature type="non-terminal residue" evidence="2">
    <location>
        <position position="125"/>
    </location>
</feature>
<reference evidence="2 3" key="1">
    <citation type="submission" date="2019-07" db="EMBL/GenBank/DDBJ databases">
        <authorList>
            <person name="Jastrzebski P J."/>
            <person name="Paukszto L."/>
            <person name="Jastrzebski P J."/>
        </authorList>
    </citation>
    <scope>NUCLEOTIDE SEQUENCE [LARGE SCALE GENOMIC DNA]</scope>
    <source>
        <strain evidence="2 3">WMS-il1</strain>
    </source>
</reference>
<name>A0A564YTW4_HYMDI</name>
<accession>A0A564YTW4</accession>
<feature type="region of interest" description="Disordered" evidence="1">
    <location>
        <begin position="40"/>
        <end position="125"/>
    </location>
</feature>
<keyword evidence="3" id="KW-1185">Reference proteome</keyword>
<feature type="compositionally biased region" description="Polar residues" evidence="1">
    <location>
        <begin position="65"/>
        <end position="96"/>
    </location>
</feature>
<protein>
    <submittedName>
        <fullName evidence="2">Uncharacterized protein</fullName>
    </submittedName>
</protein>
<evidence type="ECO:0000313" key="3">
    <source>
        <dbReference type="Proteomes" id="UP000321570"/>
    </source>
</evidence>
<feature type="compositionally biased region" description="Basic and acidic residues" evidence="1">
    <location>
        <begin position="115"/>
        <end position="125"/>
    </location>
</feature>
<organism evidence="2 3">
    <name type="scientific">Hymenolepis diminuta</name>
    <name type="common">Rat tapeworm</name>
    <dbReference type="NCBI Taxonomy" id="6216"/>
    <lineage>
        <taxon>Eukaryota</taxon>
        <taxon>Metazoa</taxon>
        <taxon>Spiralia</taxon>
        <taxon>Lophotrochozoa</taxon>
        <taxon>Platyhelminthes</taxon>
        <taxon>Cestoda</taxon>
        <taxon>Eucestoda</taxon>
        <taxon>Cyclophyllidea</taxon>
        <taxon>Hymenolepididae</taxon>
        <taxon>Hymenolepis</taxon>
    </lineage>
</organism>
<dbReference type="EMBL" id="CABIJS010000377">
    <property type="protein sequence ID" value="VUZ50610.1"/>
    <property type="molecule type" value="Genomic_DNA"/>
</dbReference>
<evidence type="ECO:0000256" key="1">
    <source>
        <dbReference type="SAM" id="MobiDB-lite"/>
    </source>
</evidence>
<dbReference type="AlphaFoldDB" id="A0A564YTW4"/>